<proteinExistence type="predicted"/>
<protein>
    <recommendedName>
        <fullName evidence="4">Transcription factor CBF/NF-Y/archaeal histone domain-containing protein</fullName>
    </recommendedName>
</protein>
<keyword evidence="2" id="KW-0539">Nucleus</keyword>
<dbReference type="GO" id="GO:0006355">
    <property type="term" value="P:regulation of DNA-templated transcription"/>
    <property type="evidence" value="ECO:0007669"/>
    <property type="project" value="TreeGrafter"/>
</dbReference>
<dbReference type="EMBL" id="JAATIP010000253">
    <property type="protein sequence ID" value="KAF4356438.1"/>
    <property type="molecule type" value="Genomic_DNA"/>
</dbReference>
<comment type="caution">
    <text evidence="6">The sequence shown here is derived from an EMBL/GenBank/DDBJ whole genome shotgun (WGS) entry which is preliminary data.</text>
</comment>
<organism evidence="6 8">
    <name type="scientific">Cannabis sativa</name>
    <name type="common">Hemp</name>
    <name type="synonym">Marijuana</name>
    <dbReference type="NCBI Taxonomy" id="3483"/>
    <lineage>
        <taxon>Eukaryota</taxon>
        <taxon>Viridiplantae</taxon>
        <taxon>Streptophyta</taxon>
        <taxon>Embryophyta</taxon>
        <taxon>Tracheophyta</taxon>
        <taxon>Spermatophyta</taxon>
        <taxon>Magnoliopsida</taxon>
        <taxon>eudicotyledons</taxon>
        <taxon>Gunneridae</taxon>
        <taxon>Pentapetalae</taxon>
        <taxon>rosids</taxon>
        <taxon>fabids</taxon>
        <taxon>Rosales</taxon>
        <taxon>Cannabaceae</taxon>
        <taxon>Cannabis</taxon>
    </lineage>
</organism>
<dbReference type="InterPro" id="IPR003958">
    <property type="entry name" value="CBFA_NFYB_domain"/>
</dbReference>
<evidence type="ECO:0000256" key="2">
    <source>
        <dbReference type="ARBA" id="ARBA00023242"/>
    </source>
</evidence>
<evidence type="ECO:0000256" key="3">
    <source>
        <dbReference type="SAM" id="MobiDB-lite"/>
    </source>
</evidence>
<dbReference type="SUPFAM" id="SSF47113">
    <property type="entry name" value="Histone-fold"/>
    <property type="match status" value="1"/>
</dbReference>
<dbReference type="EMBL" id="JAATIQ010000053">
    <property type="protein sequence ID" value="KAF4392329.1"/>
    <property type="molecule type" value="Genomic_DNA"/>
</dbReference>
<evidence type="ECO:0000259" key="4">
    <source>
        <dbReference type="Pfam" id="PF00808"/>
    </source>
</evidence>
<feature type="domain" description="Transcription factor CBF/NF-Y/archaeal histone" evidence="4">
    <location>
        <begin position="192"/>
        <end position="252"/>
    </location>
</feature>
<accession>A0A7J6HCU3</accession>
<dbReference type="AlphaFoldDB" id="A0A7J6HCU3"/>
<feature type="region of interest" description="Disordered" evidence="3">
    <location>
        <begin position="85"/>
        <end position="191"/>
    </location>
</feature>
<evidence type="ECO:0000256" key="1">
    <source>
        <dbReference type="ARBA" id="ARBA00004123"/>
    </source>
</evidence>
<reference evidence="7 8" key="1">
    <citation type="journal article" date="2020" name="bioRxiv">
        <title>Sequence and annotation of 42 cannabis genomes reveals extensive copy number variation in cannabinoid synthesis and pathogen resistance genes.</title>
        <authorList>
            <person name="Mckernan K.J."/>
            <person name="Helbert Y."/>
            <person name="Kane L.T."/>
            <person name="Ebling H."/>
            <person name="Zhang L."/>
            <person name="Liu B."/>
            <person name="Eaton Z."/>
            <person name="Mclaughlin S."/>
            <person name="Kingan S."/>
            <person name="Baybayan P."/>
            <person name="Concepcion G."/>
            <person name="Jordan M."/>
            <person name="Riva A."/>
            <person name="Barbazuk W."/>
            <person name="Harkins T."/>
        </authorList>
    </citation>
    <scope>NUCLEOTIDE SEQUENCE [LARGE SCALE GENOMIC DNA]</scope>
    <source>
        <strain evidence="7 8">cv. Jamaican Lion 4</strain>
        <strain evidence="6">Father</strain>
        <strain evidence="5">Mother</strain>
        <tissue evidence="6">Leaf</tissue>
    </source>
</reference>
<dbReference type="InterPro" id="IPR050568">
    <property type="entry name" value="Transcr_DNA_Rep_Reg"/>
</dbReference>
<dbReference type="Pfam" id="PF00808">
    <property type="entry name" value="CBFD_NFYB_HMF"/>
    <property type="match status" value="1"/>
</dbReference>
<dbReference type="GO" id="GO:0046982">
    <property type="term" value="F:protein heterodimerization activity"/>
    <property type="evidence" value="ECO:0007669"/>
    <property type="project" value="InterPro"/>
</dbReference>
<keyword evidence="8" id="KW-1185">Reference proteome</keyword>
<dbReference type="GO" id="GO:0005634">
    <property type="term" value="C:nucleus"/>
    <property type="evidence" value="ECO:0007669"/>
    <property type="project" value="UniProtKB-SubCell"/>
</dbReference>
<evidence type="ECO:0000313" key="7">
    <source>
        <dbReference type="Proteomes" id="UP000525078"/>
    </source>
</evidence>
<evidence type="ECO:0000313" key="5">
    <source>
        <dbReference type="EMBL" id="KAF4356438.1"/>
    </source>
</evidence>
<feature type="compositionally biased region" description="Polar residues" evidence="3">
    <location>
        <begin position="151"/>
        <end position="168"/>
    </location>
</feature>
<comment type="subcellular location">
    <subcellularLocation>
        <location evidence="1">Nucleus</location>
    </subcellularLocation>
</comment>
<evidence type="ECO:0000313" key="6">
    <source>
        <dbReference type="EMBL" id="KAF4392329.1"/>
    </source>
</evidence>
<dbReference type="Proteomes" id="UP000583929">
    <property type="component" value="Unassembled WGS sequence"/>
</dbReference>
<dbReference type="InterPro" id="IPR009072">
    <property type="entry name" value="Histone-fold"/>
</dbReference>
<dbReference type="PANTHER" id="PTHR10252:SF93">
    <property type="entry name" value="DNA POLYMERASE II SUBUNIT B3-1"/>
    <property type="match status" value="1"/>
</dbReference>
<dbReference type="GO" id="GO:0000976">
    <property type="term" value="F:transcription cis-regulatory region binding"/>
    <property type="evidence" value="ECO:0007669"/>
    <property type="project" value="TreeGrafter"/>
</dbReference>
<dbReference type="Gene3D" id="1.10.20.10">
    <property type="entry name" value="Histone, subunit A"/>
    <property type="match status" value="1"/>
</dbReference>
<name>A0A7J6HCU3_CANSA</name>
<dbReference type="Proteomes" id="UP000525078">
    <property type="component" value="Unassembled WGS sequence"/>
</dbReference>
<evidence type="ECO:0000313" key="8">
    <source>
        <dbReference type="Proteomes" id="UP000583929"/>
    </source>
</evidence>
<sequence>MTLHVLVRCSFAQSCWRQIRVPAVAHAAMTFKCWFEEGMSQWSDTESVEAAMILWAVWKLRNDVVWSSISPSTNEVLLGATTMASSKKPLSENQTPTTQIKKKKKKNDTTTANTKKNDKAKTNGTLKNHDQPPSTPSSTSDSHPEVENGSVLITKNLTTSTPTKSSNGKQKKQKKRERKEEPEESEDAKMNKFPMERIRRIVRSDDPDMRISNEAVFLVNKATEKFIEKFCGDAHACAIKDRKKALAYKHLLLKYKFVFSASVVSKRKRYDFLSDFVPEKVKAVDALAERKLLEAEAA</sequence>
<gene>
    <name evidence="5" type="ORF">F8388_013303</name>
    <name evidence="6" type="ORF">G4B88_005288</name>
</gene>
<dbReference type="PANTHER" id="PTHR10252">
    <property type="entry name" value="HISTONE-LIKE TRANSCRIPTION FACTOR CCAAT-RELATED"/>
    <property type="match status" value="1"/>
</dbReference>